<organism evidence="1 2">
    <name type="scientific">Nesidiocoris tenuis</name>
    <dbReference type="NCBI Taxonomy" id="355587"/>
    <lineage>
        <taxon>Eukaryota</taxon>
        <taxon>Metazoa</taxon>
        <taxon>Ecdysozoa</taxon>
        <taxon>Arthropoda</taxon>
        <taxon>Hexapoda</taxon>
        <taxon>Insecta</taxon>
        <taxon>Pterygota</taxon>
        <taxon>Neoptera</taxon>
        <taxon>Paraneoptera</taxon>
        <taxon>Hemiptera</taxon>
        <taxon>Heteroptera</taxon>
        <taxon>Panheteroptera</taxon>
        <taxon>Cimicomorpha</taxon>
        <taxon>Miridae</taxon>
        <taxon>Dicyphina</taxon>
        <taxon>Nesidiocoris</taxon>
    </lineage>
</organism>
<dbReference type="Proteomes" id="UP000479000">
    <property type="component" value="Unassembled WGS sequence"/>
</dbReference>
<evidence type="ECO:0000313" key="1">
    <source>
        <dbReference type="EMBL" id="CAA9997544.1"/>
    </source>
</evidence>
<reference evidence="1 2" key="1">
    <citation type="submission" date="2020-02" db="EMBL/GenBank/DDBJ databases">
        <authorList>
            <person name="Ferguson B K."/>
        </authorList>
    </citation>
    <scope>NUCLEOTIDE SEQUENCE [LARGE SCALE GENOMIC DNA]</scope>
</reference>
<proteinExistence type="predicted"/>
<accession>A0A6H5G6U4</accession>
<evidence type="ECO:0000313" key="2">
    <source>
        <dbReference type="Proteomes" id="UP000479000"/>
    </source>
</evidence>
<dbReference type="OrthoDB" id="10648060at2759"/>
<name>A0A6H5G6U4_9HEMI</name>
<dbReference type="EMBL" id="CADCXU010005883">
    <property type="protein sequence ID" value="CAA9997544.1"/>
    <property type="molecule type" value="Genomic_DNA"/>
</dbReference>
<sequence>MKDKDIRNEISREAYLARFQADKTAIERPVDHPARSKWYQNRKKTLARTYIKPKIPETISGVEWKNVGATKATYGLGQGKPPPDWYTMELKPLIDKANEFSQVLISAIEEDVDENDDDKVGDEFSQSTKKDVELAKKWRLRRYGNMAKYYNAFIQDFYLPTMLYEPDLDTKKHNYTLAPRSRNVDSRTILQQMKTAKMGGRTNPEIRGDAVG</sequence>
<keyword evidence="2" id="KW-1185">Reference proteome</keyword>
<gene>
    <name evidence="1" type="ORF">NTEN_LOCUS3838</name>
</gene>
<dbReference type="AlphaFoldDB" id="A0A6H5G6U4"/>
<protein>
    <submittedName>
        <fullName evidence="1">Uncharacterized protein</fullName>
    </submittedName>
</protein>